<reference evidence="1" key="1">
    <citation type="submission" date="2023-03" db="EMBL/GenBank/DDBJ databases">
        <title>Massive genome expansion in bonnet fungi (Mycena s.s.) driven by repeated elements and novel gene families across ecological guilds.</title>
        <authorList>
            <consortium name="Lawrence Berkeley National Laboratory"/>
            <person name="Harder C.B."/>
            <person name="Miyauchi S."/>
            <person name="Viragh M."/>
            <person name="Kuo A."/>
            <person name="Thoen E."/>
            <person name="Andreopoulos B."/>
            <person name="Lu D."/>
            <person name="Skrede I."/>
            <person name="Drula E."/>
            <person name="Henrissat B."/>
            <person name="Morin E."/>
            <person name="Kohler A."/>
            <person name="Barry K."/>
            <person name="LaButti K."/>
            <person name="Morin E."/>
            <person name="Salamov A."/>
            <person name="Lipzen A."/>
            <person name="Mereny Z."/>
            <person name="Hegedus B."/>
            <person name="Baldrian P."/>
            <person name="Stursova M."/>
            <person name="Weitz H."/>
            <person name="Taylor A."/>
            <person name="Grigoriev I.V."/>
            <person name="Nagy L.G."/>
            <person name="Martin F."/>
            <person name="Kauserud H."/>
        </authorList>
    </citation>
    <scope>NUCLEOTIDE SEQUENCE</scope>
    <source>
        <strain evidence="1">CBHHK067</strain>
    </source>
</reference>
<gene>
    <name evidence="1" type="ORF">B0H17DRAFT_1210383</name>
</gene>
<evidence type="ECO:0000313" key="2">
    <source>
        <dbReference type="Proteomes" id="UP001221757"/>
    </source>
</evidence>
<organism evidence="1 2">
    <name type="scientific">Mycena rosella</name>
    <name type="common">Pink bonnet</name>
    <name type="synonym">Agaricus rosellus</name>
    <dbReference type="NCBI Taxonomy" id="1033263"/>
    <lineage>
        <taxon>Eukaryota</taxon>
        <taxon>Fungi</taxon>
        <taxon>Dikarya</taxon>
        <taxon>Basidiomycota</taxon>
        <taxon>Agaricomycotina</taxon>
        <taxon>Agaricomycetes</taxon>
        <taxon>Agaricomycetidae</taxon>
        <taxon>Agaricales</taxon>
        <taxon>Marasmiineae</taxon>
        <taxon>Mycenaceae</taxon>
        <taxon>Mycena</taxon>
    </lineage>
</organism>
<dbReference type="AlphaFoldDB" id="A0AAD7G7H8"/>
<sequence length="146" mass="15644">MGTDSVVHIELRNSAPPSRSVGKQAIDGDLGQVLAGCSAGGRQCSGARSEKMRACLPLTITTDPRLKGDSAQISRQVSSTVCNAVSHNSFSAFHHILNKDRTTHGVNDYMLQDTINPFQELVDNIIEGGVVSTPADENNVNGYEYL</sequence>
<name>A0AAD7G7H8_MYCRO</name>
<evidence type="ECO:0000313" key="1">
    <source>
        <dbReference type="EMBL" id="KAJ7667197.1"/>
    </source>
</evidence>
<keyword evidence="2" id="KW-1185">Reference proteome</keyword>
<protein>
    <submittedName>
        <fullName evidence="1">Uncharacterized protein</fullName>
    </submittedName>
</protein>
<dbReference type="Proteomes" id="UP001221757">
    <property type="component" value="Unassembled WGS sequence"/>
</dbReference>
<comment type="caution">
    <text evidence="1">The sequence shown here is derived from an EMBL/GenBank/DDBJ whole genome shotgun (WGS) entry which is preliminary data.</text>
</comment>
<accession>A0AAD7G7H8</accession>
<dbReference type="EMBL" id="JARKIE010000204">
    <property type="protein sequence ID" value="KAJ7667197.1"/>
    <property type="molecule type" value="Genomic_DNA"/>
</dbReference>
<proteinExistence type="predicted"/>